<evidence type="ECO:0008006" key="3">
    <source>
        <dbReference type="Google" id="ProtNLM"/>
    </source>
</evidence>
<sequence length="521" mass="58300">MPHPVSAYPLYRQTLIQLDPVLQDLQTAIASNIRRINDSRSTFEASSIQDNTDRQRYWTKNSLKNHIQSTHPNISLPNETINLLWRSFHFYAHHPFPHYLTENSKIDVNGFQRAVAFLVHDATDLLGTLEDGDYYWRFDEAFFRKASFSRILRSIGHLEENGQDDAAVDDVMDVLAMTQPQAMKLMPSPDQLRPVAWRMLEDGRVPMGCRVGRRDLVCLVGLVLKMRLGREKWGYGDHLGVIGDGGLGEEGLAEVLVKGVVGDKDGLEIEDLQRVKDLLPNLGLRFHQLWKVIFQPRTDNRVQEMAGDTLAPRILSAISLFIPLSLRPAHCRSASQDTRIPLQKSEQMVDMTVSTLVRALQQNPRPKLIIATDDDNSGSPDTVVGAFIPGLLYSEGEYPQTGTSHFLFQLQPEFRLLRWPHTPLVNLINGEGDGDSSSIEAMEAGVYGMSPYRIGNPLGSAGIRVDPATKSITLSRIADAGDTNNAGYKDVCLGDNAQWEVVIQPGKMEVYNGLFQCPETR</sequence>
<protein>
    <recommendedName>
        <fullName evidence="3">TLDc domain-containing protein</fullName>
    </recommendedName>
</protein>
<organism evidence="1 2">
    <name type="scientific">Aspergillus sclerotioniger CBS 115572</name>
    <dbReference type="NCBI Taxonomy" id="1450535"/>
    <lineage>
        <taxon>Eukaryota</taxon>
        <taxon>Fungi</taxon>
        <taxon>Dikarya</taxon>
        <taxon>Ascomycota</taxon>
        <taxon>Pezizomycotina</taxon>
        <taxon>Eurotiomycetes</taxon>
        <taxon>Eurotiomycetidae</taxon>
        <taxon>Eurotiales</taxon>
        <taxon>Aspergillaceae</taxon>
        <taxon>Aspergillus</taxon>
        <taxon>Aspergillus subgen. Circumdati</taxon>
    </lineage>
</organism>
<dbReference type="RefSeq" id="XP_025470308.1">
    <property type="nucleotide sequence ID" value="XM_025614950.1"/>
</dbReference>
<proteinExistence type="predicted"/>
<dbReference type="AlphaFoldDB" id="A0A317X7L3"/>
<dbReference type="EMBL" id="MSFK01000006">
    <property type="protein sequence ID" value="PWY93547.1"/>
    <property type="molecule type" value="Genomic_DNA"/>
</dbReference>
<gene>
    <name evidence="1" type="ORF">BO94DRAFT_572979</name>
</gene>
<dbReference type="Proteomes" id="UP000246702">
    <property type="component" value="Unassembled WGS sequence"/>
</dbReference>
<name>A0A317X7L3_9EURO</name>
<dbReference type="GeneID" id="37117093"/>
<dbReference type="OrthoDB" id="4467879at2759"/>
<keyword evidence="2" id="KW-1185">Reference proteome</keyword>
<comment type="caution">
    <text evidence="1">The sequence shown here is derived from an EMBL/GenBank/DDBJ whole genome shotgun (WGS) entry which is preliminary data.</text>
</comment>
<evidence type="ECO:0000313" key="1">
    <source>
        <dbReference type="EMBL" id="PWY93547.1"/>
    </source>
</evidence>
<evidence type="ECO:0000313" key="2">
    <source>
        <dbReference type="Proteomes" id="UP000246702"/>
    </source>
</evidence>
<reference evidence="1 2" key="1">
    <citation type="submission" date="2016-12" db="EMBL/GenBank/DDBJ databases">
        <title>The genomes of Aspergillus section Nigri reveals drivers in fungal speciation.</title>
        <authorList>
            <consortium name="DOE Joint Genome Institute"/>
            <person name="Vesth T.C."/>
            <person name="Nybo J."/>
            <person name="Theobald S."/>
            <person name="Brandl J."/>
            <person name="Frisvad J.C."/>
            <person name="Nielsen K.F."/>
            <person name="Lyhne E.K."/>
            <person name="Kogle M.E."/>
            <person name="Kuo A."/>
            <person name="Riley R."/>
            <person name="Clum A."/>
            <person name="Nolan M."/>
            <person name="Lipzen A."/>
            <person name="Salamov A."/>
            <person name="Henrissat B."/>
            <person name="Wiebenga A."/>
            <person name="De Vries R.P."/>
            <person name="Grigoriev I.V."/>
            <person name="Mortensen U.H."/>
            <person name="Andersen M.R."/>
            <person name="Baker S.E."/>
        </authorList>
    </citation>
    <scope>NUCLEOTIDE SEQUENCE [LARGE SCALE GENOMIC DNA]</scope>
    <source>
        <strain evidence="1 2">CBS 115572</strain>
    </source>
</reference>
<accession>A0A317X7L3</accession>